<dbReference type="PANTHER" id="PTHR43639:SF1">
    <property type="entry name" value="SHORT-CHAIN DEHYDROGENASE_REDUCTASE FAMILY PROTEIN"/>
    <property type="match status" value="1"/>
</dbReference>
<keyword evidence="2" id="KW-0560">Oxidoreductase</keyword>
<keyword evidence="4" id="KW-1185">Reference proteome</keyword>
<name>A0ABY5NNG2_9MICO</name>
<comment type="similarity">
    <text evidence="1">Belongs to the short-chain dehydrogenases/reductases (SDR) family.</text>
</comment>
<evidence type="ECO:0000313" key="4">
    <source>
        <dbReference type="Proteomes" id="UP001054811"/>
    </source>
</evidence>
<dbReference type="PANTHER" id="PTHR43639">
    <property type="entry name" value="OXIDOREDUCTASE, SHORT-CHAIN DEHYDROGENASE/REDUCTASE FAMILY (AFU_ORTHOLOGUE AFUA_5G02870)"/>
    <property type="match status" value="1"/>
</dbReference>
<organism evidence="3 4">
    <name type="scientific">Microbacterium elymi</name>
    <dbReference type="NCBI Taxonomy" id="2909587"/>
    <lineage>
        <taxon>Bacteria</taxon>
        <taxon>Bacillati</taxon>
        <taxon>Actinomycetota</taxon>
        <taxon>Actinomycetes</taxon>
        <taxon>Micrococcales</taxon>
        <taxon>Microbacteriaceae</taxon>
        <taxon>Microbacterium</taxon>
    </lineage>
</organism>
<reference evidence="3" key="1">
    <citation type="submission" date="2022-01" db="EMBL/GenBank/DDBJ databases">
        <title>Microbacterium eymi and Microbacterium rhizovicinus sp. nov., isolated from the rhizospheric soil of Elymus tsukushiensis, a plant native to the Dokdo Islands, Republic of Korea.</title>
        <authorList>
            <person name="Hwang Y.J."/>
        </authorList>
    </citation>
    <scope>NUCLEOTIDE SEQUENCE</scope>
    <source>
        <strain evidence="3">KUDC0405</strain>
    </source>
</reference>
<dbReference type="InterPro" id="IPR036291">
    <property type="entry name" value="NAD(P)-bd_dom_sf"/>
</dbReference>
<accession>A0ABY5NNG2</accession>
<gene>
    <name evidence="3" type="ORF">L2X98_32375</name>
</gene>
<dbReference type="Pfam" id="PF13561">
    <property type="entry name" value="adh_short_C2"/>
    <property type="match status" value="1"/>
</dbReference>
<dbReference type="CDD" id="cd05359">
    <property type="entry name" value="ChcA_like_SDR_c"/>
    <property type="match status" value="1"/>
</dbReference>
<sequence length="322" mass="33640">MTTPTPAEIPDDDQGEYAEKIALITGASRGIGRTLALELAAKGATVVVNYRTNADLADEVVAEARRRGGDGIAVQADMESPDDIVRLFDAVASEYGRLDFFVNNAAAAAFKRIVDLKTHHLDRSYAMNVRPFVLGAQEAVKLMDRGGRIVAVSSYGSVRAFATYAALGSYKAAVESFIRFMAVEFAGYGITVNGVNGGLIESDSLDYFYSMPGMAPMQSVIDAIPLGRPGTVADMADAIDFLLSERAGYITGHTIVVDGGMTVAAPPYWHDTTHPLGLAAAADPGVVGVDGTASAIARTDSAISDGADAGATGHADAARIGW</sequence>
<dbReference type="RefSeq" id="WP_259613359.1">
    <property type="nucleotide sequence ID" value="NZ_CP091139.2"/>
</dbReference>
<dbReference type="Gene3D" id="3.40.50.720">
    <property type="entry name" value="NAD(P)-binding Rossmann-like Domain"/>
    <property type="match status" value="1"/>
</dbReference>
<evidence type="ECO:0000256" key="1">
    <source>
        <dbReference type="ARBA" id="ARBA00006484"/>
    </source>
</evidence>
<dbReference type="Proteomes" id="UP001054811">
    <property type="component" value="Chromosome"/>
</dbReference>
<dbReference type="EMBL" id="CP091139">
    <property type="protein sequence ID" value="UUT36692.1"/>
    <property type="molecule type" value="Genomic_DNA"/>
</dbReference>
<proteinExistence type="inferred from homology"/>
<evidence type="ECO:0000256" key="2">
    <source>
        <dbReference type="ARBA" id="ARBA00023002"/>
    </source>
</evidence>
<dbReference type="PRINTS" id="PR00081">
    <property type="entry name" value="GDHRDH"/>
</dbReference>
<evidence type="ECO:0000313" key="3">
    <source>
        <dbReference type="EMBL" id="UUT36692.1"/>
    </source>
</evidence>
<dbReference type="SUPFAM" id="SSF51735">
    <property type="entry name" value="NAD(P)-binding Rossmann-fold domains"/>
    <property type="match status" value="1"/>
</dbReference>
<protein>
    <submittedName>
        <fullName evidence="3">SDR family oxidoreductase</fullName>
    </submittedName>
</protein>
<dbReference type="InterPro" id="IPR002347">
    <property type="entry name" value="SDR_fam"/>
</dbReference>